<keyword evidence="1" id="KW-0175">Coiled coil</keyword>
<keyword evidence="4" id="KW-1185">Reference proteome</keyword>
<feature type="compositionally biased region" description="Low complexity" evidence="2">
    <location>
        <begin position="94"/>
        <end position="105"/>
    </location>
</feature>
<evidence type="ECO:0000256" key="2">
    <source>
        <dbReference type="SAM" id="MobiDB-lite"/>
    </source>
</evidence>
<dbReference type="EMBL" id="QPFP01000028">
    <property type="protein sequence ID" value="TEB29154.1"/>
    <property type="molecule type" value="Genomic_DNA"/>
</dbReference>
<sequence>MYLQNLSRGELIAIIEDERQHNKRKRVVYDGDSGEDQEALIRSLRSQLEDSDRRNRDLQAIVRQLQVDLDAARRTRPDPPVILPPIFPRRARTSGSSMSGSVSSGFSSLNLTPIDTRTSLATTISQNDLESDLLSKLHDVNSALITTAHSLCKRIRYNHILVSVDRKTVEGIDGSFTRASWLLGDRVPQALFTQPLPKNAVDRDPPTLLTQIVFEAIFAKWAAFILGYADDTIDESGEHHIFVLSFPDCDCVSGTSDASAWQRTLRELESCPPNSEKWFASIMGCIHDVMVIAGWSFKKSDDRVPLTPVIGAIQTLRKALDDISSYSQDVSVHLPRPGSAFSSMPDVMVDAYAPAKRSIFGIKKRPSANDRIVATVGLGLLSLSRMERLAPRAPPLAPPKVVLERTFLDAFSSSPDLEEQAVRIRVGGGRSAAIAPVKVRVGG</sequence>
<feature type="region of interest" description="Disordered" evidence="2">
    <location>
        <begin position="80"/>
        <end position="105"/>
    </location>
</feature>
<evidence type="ECO:0000313" key="3">
    <source>
        <dbReference type="EMBL" id="TEB29154.1"/>
    </source>
</evidence>
<proteinExistence type="predicted"/>
<dbReference type="OrthoDB" id="2979468at2759"/>
<dbReference type="AlphaFoldDB" id="A0A4Y7T5C6"/>
<protein>
    <submittedName>
        <fullName evidence="3">Uncharacterized protein</fullName>
    </submittedName>
</protein>
<name>A0A4Y7T5C6_COPMI</name>
<evidence type="ECO:0000313" key="4">
    <source>
        <dbReference type="Proteomes" id="UP000298030"/>
    </source>
</evidence>
<gene>
    <name evidence="3" type="ORF">FA13DRAFT_664260</name>
</gene>
<dbReference type="Proteomes" id="UP000298030">
    <property type="component" value="Unassembled WGS sequence"/>
</dbReference>
<organism evidence="3 4">
    <name type="scientific">Coprinellus micaceus</name>
    <name type="common">Glistening ink-cap mushroom</name>
    <name type="synonym">Coprinus micaceus</name>
    <dbReference type="NCBI Taxonomy" id="71717"/>
    <lineage>
        <taxon>Eukaryota</taxon>
        <taxon>Fungi</taxon>
        <taxon>Dikarya</taxon>
        <taxon>Basidiomycota</taxon>
        <taxon>Agaricomycotina</taxon>
        <taxon>Agaricomycetes</taxon>
        <taxon>Agaricomycetidae</taxon>
        <taxon>Agaricales</taxon>
        <taxon>Agaricineae</taxon>
        <taxon>Psathyrellaceae</taxon>
        <taxon>Coprinellus</taxon>
    </lineage>
</organism>
<accession>A0A4Y7T5C6</accession>
<feature type="coiled-coil region" evidence="1">
    <location>
        <begin position="41"/>
        <end position="75"/>
    </location>
</feature>
<evidence type="ECO:0000256" key="1">
    <source>
        <dbReference type="SAM" id="Coils"/>
    </source>
</evidence>
<reference evidence="3 4" key="1">
    <citation type="journal article" date="2019" name="Nat. Ecol. Evol.">
        <title>Megaphylogeny resolves global patterns of mushroom evolution.</title>
        <authorList>
            <person name="Varga T."/>
            <person name="Krizsan K."/>
            <person name="Foldi C."/>
            <person name="Dima B."/>
            <person name="Sanchez-Garcia M."/>
            <person name="Sanchez-Ramirez S."/>
            <person name="Szollosi G.J."/>
            <person name="Szarkandi J.G."/>
            <person name="Papp V."/>
            <person name="Albert L."/>
            <person name="Andreopoulos W."/>
            <person name="Angelini C."/>
            <person name="Antonin V."/>
            <person name="Barry K.W."/>
            <person name="Bougher N.L."/>
            <person name="Buchanan P."/>
            <person name="Buyck B."/>
            <person name="Bense V."/>
            <person name="Catcheside P."/>
            <person name="Chovatia M."/>
            <person name="Cooper J."/>
            <person name="Damon W."/>
            <person name="Desjardin D."/>
            <person name="Finy P."/>
            <person name="Geml J."/>
            <person name="Haridas S."/>
            <person name="Hughes K."/>
            <person name="Justo A."/>
            <person name="Karasinski D."/>
            <person name="Kautmanova I."/>
            <person name="Kiss B."/>
            <person name="Kocsube S."/>
            <person name="Kotiranta H."/>
            <person name="LaButti K.M."/>
            <person name="Lechner B.E."/>
            <person name="Liimatainen K."/>
            <person name="Lipzen A."/>
            <person name="Lukacs Z."/>
            <person name="Mihaltcheva S."/>
            <person name="Morgado L.N."/>
            <person name="Niskanen T."/>
            <person name="Noordeloos M.E."/>
            <person name="Ohm R.A."/>
            <person name="Ortiz-Santana B."/>
            <person name="Ovrebo C."/>
            <person name="Racz N."/>
            <person name="Riley R."/>
            <person name="Savchenko A."/>
            <person name="Shiryaev A."/>
            <person name="Soop K."/>
            <person name="Spirin V."/>
            <person name="Szebenyi C."/>
            <person name="Tomsovsky M."/>
            <person name="Tulloss R.E."/>
            <person name="Uehling J."/>
            <person name="Grigoriev I.V."/>
            <person name="Vagvolgyi C."/>
            <person name="Papp T."/>
            <person name="Martin F.M."/>
            <person name="Miettinen O."/>
            <person name="Hibbett D.S."/>
            <person name="Nagy L.G."/>
        </authorList>
    </citation>
    <scope>NUCLEOTIDE SEQUENCE [LARGE SCALE GENOMIC DNA]</scope>
    <source>
        <strain evidence="3 4">FP101781</strain>
    </source>
</reference>
<comment type="caution">
    <text evidence="3">The sequence shown here is derived from an EMBL/GenBank/DDBJ whole genome shotgun (WGS) entry which is preliminary data.</text>
</comment>